<accession>A0A0N7MVI0</accession>
<organism evidence="3 4">
    <name type="scientific">Candidatus Kryptonium thompsonii</name>
    <dbReference type="NCBI Taxonomy" id="1633631"/>
    <lineage>
        <taxon>Bacteria</taxon>
        <taxon>Pseudomonadati</taxon>
        <taxon>Candidatus Kryptoniota</taxon>
        <taxon>Candidatus Kryptonium</taxon>
    </lineage>
</organism>
<dbReference type="AlphaFoldDB" id="A0A0N7MVI0"/>
<accession>A0A0P1MDT0</accession>
<accession>A0A0P1LQI4</accession>
<accession>A0A0P1LGS9</accession>
<dbReference type="EMBL" id="FAOP01000004">
    <property type="protein sequence ID" value="CUU03836.1"/>
    <property type="molecule type" value="Genomic_DNA"/>
</dbReference>
<reference evidence="2 5" key="2">
    <citation type="submission" date="2015-11" db="EMBL/GenBank/DDBJ databases">
        <authorList>
            <person name="Varghese N."/>
        </authorList>
    </citation>
    <scope>NUCLEOTIDE SEQUENCE [LARGE SCALE GENOMIC DNA]</scope>
    <source>
        <strain evidence="2 5">JGI-8</strain>
    </source>
</reference>
<keyword evidence="5" id="KW-1185">Reference proteome</keyword>
<dbReference type="EMBL" id="CZVI01000002">
    <property type="protein sequence ID" value="CUS79263.1"/>
    <property type="molecule type" value="Genomic_DNA"/>
</dbReference>
<accession>A0A0P1P9Y3</accession>
<accession>A0A0P1LDM9</accession>
<dbReference type="InterPro" id="IPR005653">
    <property type="entry name" value="OstA-like_N"/>
</dbReference>
<evidence type="ECO:0000313" key="5">
    <source>
        <dbReference type="Proteomes" id="UP000182200"/>
    </source>
</evidence>
<accession>A0A0N7MP47</accession>
<evidence type="ECO:0000313" key="3">
    <source>
        <dbReference type="EMBL" id="CUU03836.1"/>
    </source>
</evidence>
<proteinExistence type="predicted"/>
<feature type="domain" description="Organic solvent tolerance-like N-terminal" evidence="1">
    <location>
        <begin position="34"/>
        <end position="186"/>
    </location>
</feature>
<dbReference type="OrthoDB" id="9805931at2"/>
<reference evidence="3 4" key="1">
    <citation type="submission" date="2015-11" db="EMBL/GenBank/DDBJ databases">
        <authorList>
            <person name="Zhang Y."/>
            <person name="Guo Z."/>
        </authorList>
    </citation>
    <scope>NUCLEOTIDE SEQUENCE [LARGE SCALE GENOMIC DNA]</scope>
    <source>
        <strain evidence="3">JGI-4</strain>
    </source>
</reference>
<evidence type="ECO:0000259" key="1">
    <source>
        <dbReference type="Pfam" id="PF13100"/>
    </source>
</evidence>
<dbReference type="Proteomes" id="UP000182200">
    <property type="component" value="Unassembled WGS sequence"/>
</dbReference>
<accession>A0A0N7MT26</accession>
<dbReference type="STRING" id="1633631.GCA_001442925_00862"/>
<protein>
    <submittedName>
        <fullName evidence="3">OstA-like protein</fullName>
    </submittedName>
</protein>
<sequence>MFMNAFLQFLKYRTIFLLLNLFSIAQMLSQQSKLIQLIHADSLVGRKYDSKTVRELIGNVQLKHENIYVWCDRAIQYVDENRIEAYGNLKVKQDTLLLEADQGVYLGDKKIAICEGNVKLTDGRTSLEAKYGNYDTQKKLAIFKSNVKLVDSTTIITSDELFYYRTDKKSIAVGNVAIKNLENNITIYGGYFENYDSAKYSVIKTNPKLVQIDTSSDGKVDTLIVIGKFMEAFRDTSVSMFSATDSVVIVRGDLSAVCGDVFYYDKKDLIILWRNPIVWYENSQISGDSIVVKLIDRKIDEVFIYGSAFAIDPADSAYPERFNQLKGKTMRIKFKENKIDEVYVEKNAVSLYYIFETGETGEKKPNGVNHVSGDSVWIKFKDGKMQRIKIVGGIEGVYYPEELIAGKESSFNLEGFNYVKRKPKKNAKLEIVWAK</sequence>
<accession>A0A0P1LYS6</accession>
<accession>A0A0S4MXY7</accession>
<accession>A0A0P1M0D3</accession>
<name>A0A0N7MVI0_9BACT</name>
<dbReference type="Proteomes" id="UP000182011">
    <property type="component" value="Unassembled WGS sequence"/>
</dbReference>
<dbReference type="RefSeq" id="WP_047133662.1">
    <property type="nucleotide sequence ID" value="NZ_CZVM01000047.1"/>
</dbReference>
<dbReference type="Pfam" id="PF13100">
    <property type="entry name" value="OstA_2"/>
    <property type="match status" value="1"/>
</dbReference>
<gene>
    <name evidence="3" type="ORF">JGI4_00863</name>
    <name evidence="2" type="ORF">JGI8_00298</name>
</gene>
<evidence type="ECO:0000313" key="4">
    <source>
        <dbReference type="Proteomes" id="UP000182011"/>
    </source>
</evidence>
<dbReference type="Gene3D" id="2.60.450.10">
    <property type="entry name" value="Lipopolysaccharide (LPS) transport protein A like domain"/>
    <property type="match status" value="1"/>
</dbReference>
<evidence type="ECO:0000313" key="2">
    <source>
        <dbReference type="EMBL" id="CUS79263.1"/>
    </source>
</evidence>